<dbReference type="Proteomes" id="UP000095094">
    <property type="component" value="Unassembled WGS sequence"/>
</dbReference>
<reference evidence="2" key="1">
    <citation type="submission" date="2016-09" db="EMBL/GenBank/DDBJ databases">
        <authorList>
            <person name="Gulvik C.A."/>
        </authorList>
    </citation>
    <scope>NUCLEOTIDE SEQUENCE [LARGE SCALE GENOMIC DNA]</scope>
    <source>
        <strain evidence="2">LMG 8895</strain>
    </source>
</reference>
<protein>
    <recommendedName>
        <fullName evidence="3">Butirosin biosynthesis protein H N-terminal domain-containing protein</fullName>
    </recommendedName>
</protein>
<accession>A0A1E5GVP8</accession>
<proteinExistence type="predicted"/>
<evidence type="ECO:0000313" key="2">
    <source>
        <dbReference type="Proteomes" id="UP000095094"/>
    </source>
</evidence>
<dbReference type="RefSeq" id="WP_069663133.1">
    <property type="nucleotide sequence ID" value="NZ_JBHUJJ010000001.1"/>
</dbReference>
<name>A0A1E5GVP8_9ENTE</name>
<gene>
    <name evidence="1" type="ORF">BCR25_03815</name>
</gene>
<comment type="caution">
    <text evidence="1">The sequence shown here is derived from an EMBL/GenBank/DDBJ whole genome shotgun (WGS) entry which is preliminary data.</text>
</comment>
<sequence>MLYKNYLNCYELIFANILEEFNFSHETLFFQSGFALYKGKNQDIFKHFRITNKVLDYNSLICNKFSIKREEILVSKKEFLILVQKAQKQKIVLAVDTYYLPYCRSYLKDHYYHYILVDSVKENAILVTDSFYKYEGDITHEVMDNAISLEAFGQDAVYNIMIFTPLNEKKMKKEDLRSVSKMNIALMTEECMYSFLEDHDIFVGIIGIKKLMLVVEYAIENRDYDIVDRLFDEIGAIVHSRRQLVDYANYNDSESLKTVFFESYQRWMILSNMLLRILLKKEFNLSHLKNIKNIFDKVIEAEQRVIIELSNIVDKRS</sequence>
<keyword evidence="2" id="KW-1185">Reference proteome</keyword>
<dbReference type="OrthoDB" id="2078649at2"/>
<evidence type="ECO:0000313" key="1">
    <source>
        <dbReference type="EMBL" id="OEG16736.1"/>
    </source>
</evidence>
<dbReference type="AlphaFoldDB" id="A0A1E5GVP8"/>
<evidence type="ECO:0008006" key="3">
    <source>
        <dbReference type="Google" id="ProtNLM"/>
    </source>
</evidence>
<organism evidence="1 2">
    <name type="scientific">Enterococcus termitis</name>
    <dbReference type="NCBI Taxonomy" id="332950"/>
    <lineage>
        <taxon>Bacteria</taxon>
        <taxon>Bacillati</taxon>
        <taxon>Bacillota</taxon>
        <taxon>Bacilli</taxon>
        <taxon>Lactobacillales</taxon>
        <taxon>Enterococcaceae</taxon>
        <taxon>Enterococcus</taxon>
    </lineage>
</organism>
<dbReference type="EMBL" id="MIJY01000012">
    <property type="protein sequence ID" value="OEG16736.1"/>
    <property type="molecule type" value="Genomic_DNA"/>
</dbReference>